<protein>
    <submittedName>
        <fullName evidence="1">Uncharacterized protein</fullName>
    </submittedName>
</protein>
<evidence type="ECO:0000313" key="1">
    <source>
        <dbReference type="EMBL" id="ELY59341.1"/>
    </source>
</evidence>
<evidence type="ECO:0000313" key="2">
    <source>
        <dbReference type="Proteomes" id="UP000011531"/>
    </source>
</evidence>
<proteinExistence type="predicted"/>
<reference evidence="1 2" key="1">
    <citation type="journal article" date="2014" name="PLoS Genet.">
        <title>Phylogenetically driven sequencing of extremely halophilic archaea reveals strategies for static and dynamic osmo-response.</title>
        <authorList>
            <person name="Becker E.A."/>
            <person name="Seitzer P.M."/>
            <person name="Tritt A."/>
            <person name="Larsen D."/>
            <person name="Krusor M."/>
            <person name="Yao A.I."/>
            <person name="Wu D."/>
            <person name="Madern D."/>
            <person name="Eisen J.A."/>
            <person name="Darling A.E."/>
            <person name="Facciotti M.T."/>
        </authorList>
    </citation>
    <scope>NUCLEOTIDE SEQUENCE [LARGE SCALE GENOMIC DNA]</scope>
    <source>
        <strain evidence="1 2">DSM 18795</strain>
    </source>
</reference>
<dbReference type="EMBL" id="AOIA01000103">
    <property type="protein sequence ID" value="ELY59341.1"/>
    <property type="molecule type" value="Genomic_DNA"/>
</dbReference>
<name>L9XD10_9EURY</name>
<comment type="caution">
    <text evidence="1">The sequence shown here is derived from an EMBL/GenBank/DDBJ whole genome shotgun (WGS) entry which is preliminary data.</text>
</comment>
<keyword evidence="2" id="KW-1185">Reference proteome</keyword>
<gene>
    <name evidence="1" type="ORF">C492_11410</name>
</gene>
<dbReference type="AlphaFoldDB" id="L9XD10"/>
<dbReference type="Proteomes" id="UP000011531">
    <property type="component" value="Unassembled WGS sequence"/>
</dbReference>
<accession>L9XD10</accession>
<sequence>MVAIRRPKDLIFGIVLSQYPLAVSNKLLKLISIIIIELSRSGADETNSVVPGVEFVEQWLAFGLWAKGTVPVLDIGGRIRIRHRSFYRLICAVVDNQNIHS</sequence>
<organism evidence="1 2">
    <name type="scientific">Natronococcus jeotgali DSM 18795</name>
    <dbReference type="NCBI Taxonomy" id="1227498"/>
    <lineage>
        <taxon>Archaea</taxon>
        <taxon>Methanobacteriati</taxon>
        <taxon>Methanobacteriota</taxon>
        <taxon>Stenosarchaea group</taxon>
        <taxon>Halobacteria</taxon>
        <taxon>Halobacteriales</taxon>
        <taxon>Natrialbaceae</taxon>
        <taxon>Natronococcus</taxon>
    </lineage>
</organism>